<feature type="region of interest" description="Disordered" evidence="4">
    <location>
        <begin position="592"/>
        <end position="615"/>
    </location>
</feature>
<feature type="compositionally biased region" description="Polar residues" evidence="4">
    <location>
        <begin position="321"/>
        <end position="330"/>
    </location>
</feature>
<evidence type="ECO:0000259" key="5">
    <source>
        <dbReference type="Pfam" id="PF18192"/>
    </source>
</evidence>
<dbReference type="AlphaFoldDB" id="A0A2T7PDY3"/>
<dbReference type="GO" id="GO:0031491">
    <property type="term" value="F:nucleosome binding"/>
    <property type="evidence" value="ECO:0007669"/>
    <property type="project" value="TreeGrafter"/>
</dbReference>
<dbReference type="PANTHER" id="PTHR23399:SF2">
    <property type="entry name" value="DEOXYNUCLEOTIDYLTRANSFERASE TERMINAL-INTERACTING PROTEIN 1"/>
    <property type="match status" value="1"/>
</dbReference>
<keyword evidence="2" id="KW-0238">DNA-binding</keyword>
<keyword evidence="8" id="KW-1185">Reference proteome</keyword>
<evidence type="ECO:0000256" key="3">
    <source>
        <dbReference type="ARBA" id="ARBA00023242"/>
    </source>
</evidence>
<reference evidence="7 8" key="1">
    <citation type="submission" date="2018-04" db="EMBL/GenBank/DDBJ databases">
        <title>The genome of golden apple snail Pomacea canaliculata provides insight into stress tolerance and invasive adaptation.</title>
        <authorList>
            <person name="Liu C."/>
            <person name="Liu B."/>
            <person name="Ren Y."/>
            <person name="Zhang Y."/>
            <person name="Wang H."/>
            <person name="Li S."/>
            <person name="Jiang F."/>
            <person name="Yin L."/>
            <person name="Zhang G."/>
            <person name="Qian W."/>
            <person name="Fan W."/>
        </authorList>
    </citation>
    <scope>NUCLEOTIDE SEQUENCE [LARGE SCALE GENOMIC DNA]</scope>
    <source>
        <strain evidence="7">SZHN2017</strain>
        <tissue evidence="7">Muscle</tissue>
    </source>
</reference>
<feature type="region of interest" description="Disordered" evidence="4">
    <location>
        <begin position="1164"/>
        <end position="1272"/>
    </location>
</feature>
<evidence type="ECO:0000256" key="2">
    <source>
        <dbReference type="ARBA" id="ARBA00023125"/>
    </source>
</evidence>
<evidence type="ECO:0000256" key="4">
    <source>
        <dbReference type="SAM" id="MobiDB-lite"/>
    </source>
</evidence>
<dbReference type="OrthoDB" id="5860246at2759"/>
<accession>A0A2T7PDY3</accession>
<feature type="region of interest" description="Disordered" evidence="4">
    <location>
        <begin position="261"/>
        <end position="351"/>
    </location>
</feature>
<evidence type="ECO:0000313" key="8">
    <source>
        <dbReference type="Proteomes" id="UP000245119"/>
    </source>
</evidence>
<dbReference type="STRING" id="400727.A0A2T7PDY3"/>
<evidence type="ECO:0000256" key="1">
    <source>
        <dbReference type="ARBA" id="ARBA00004123"/>
    </source>
</evidence>
<gene>
    <name evidence="7" type="ORF">C0Q70_07043</name>
</gene>
<dbReference type="GO" id="GO:0003677">
    <property type="term" value="F:DNA binding"/>
    <property type="evidence" value="ECO:0007669"/>
    <property type="project" value="UniProtKB-KW"/>
</dbReference>
<dbReference type="GO" id="GO:0005634">
    <property type="term" value="C:nucleus"/>
    <property type="evidence" value="ECO:0007669"/>
    <property type="project" value="UniProtKB-SubCell"/>
</dbReference>
<dbReference type="Pfam" id="PF21229">
    <property type="entry name" value="TdIF1_2nd"/>
    <property type="match status" value="1"/>
</dbReference>
<protein>
    <submittedName>
        <fullName evidence="7">Uncharacterized protein</fullName>
    </submittedName>
</protein>
<feature type="compositionally biased region" description="Polar residues" evidence="4">
    <location>
        <begin position="1192"/>
        <end position="1217"/>
    </location>
</feature>
<dbReference type="Proteomes" id="UP000245119">
    <property type="component" value="Linkage Group LG4"/>
</dbReference>
<feature type="compositionally biased region" description="Acidic residues" evidence="4">
    <location>
        <begin position="1218"/>
        <end position="1234"/>
    </location>
</feature>
<feature type="region of interest" description="Disordered" evidence="4">
    <location>
        <begin position="116"/>
        <end position="144"/>
    </location>
</feature>
<dbReference type="Pfam" id="PF18192">
    <property type="entry name" value="DNTTIP1_dimer"/>
    <property type="match status" value="1"/>
</dbReference>
<feature type="domain" description="TdIF1 C-terminal" evidence="6">
    <location>
        <begin position="1062"/>
        <end position="1157"/>
    </location>
</feature>
<dbReference type="EMBL" id="PZQS01000004">
    <property type="protein sequence ID" value="PVD31626.1"/>
    <property type="molecule type" value="Genomic_DNA"/>
</dbReference>
<evidence type="ECO:0000259" key="6">
    <source>
        <dbReference type="Pfam" id="PF21229"/>
    </source>
</evidence>
<feature type="region of interest" description="Disordered" evidence="4">
    <location>
        <begin position="421"/>
        <end position="442"/>
    </location>
</feature>
<keyword evidence="3" id="KW-0539">Nucleus</keyword>
<dbReference type="InterPro" id="IPR041384">
    <property type="entry name" value="DNTTIP1_dimer"/>
</dbReference>
<feature type="compositionally biased region" description="Basic and acidic residues" evidence="4">
    <location>
        <begin position="1004"/>
        <end position="1013"/>
    </location>
</feature>
<feature type="region of interest" description="Disordered" evidence="4">
    <location>
        <begin position="1"/>
        <end position="53"/>
    </location>
</feature>
<dbReference type="PANTHER" id="PTHR23399">
    <property type="entry name" value="DEOXYNUCLEOTIDYLTRANSFERASE TERMINAL-INTERACTING PROTEIN 1"/>
    <property type="match status" value="1"/>
</dbReference>
<feature type="compositionally biased region" description="Low complexity" evidence="4">
    <location>
        <begin position="333"/>
        <end position="348"/>
    </location>
</feature>
<feature type="region of interest" description="Disordered" evidence="4">
    <location>
        <begin position="999"/>
        <end position="1038"/>
    </location>
</feature>
<sequence>MERHGDQQTSKFRTAPPANKVTQEKLWQMSQKSEESKKSGKGVTVTDSIPASIRVTTDRHDGSMVNPDILRQQLLAGGQQRPLSVSPDRQPVTVHDRKGSNLALPMRIKEHLMAAASRDKVPSPSKDQAVSHTTKSSSLSRDISPSRITAQVVSAMSESAQQTLLFSALTGQMSAPPLIGTGGRQDTQHDARLLGSRLLEVSGHQSASQGADFRRSPLQSENRPQTERKDAVLQMGKPGYPFEHLARAIASKELSTAINSRDRSLGNKDVAQSNNVVLPGSKRRSPGPSHHLPGYSTSSGNQQQMETQVRTPSPKPVAKTHSPQQQVNHPTQRRSPVSPASRVSPSKSLQEKVPNLSVGLAEGHTVQIPMPPFDLLSQHLLAGAMVTTSISNSVNSQPARSPLPTLTSRLVQLPPVSVTLTGHSSSQLSTNRPVKPSTIPVASPQTLSRKVPAISGLGHHAISVGTETEAKQFSSHGAQTKPVAVSVENVSGSVLPQVFQFKSVVSKGANSASSDNVKEVDSRSENAGMSQIAVQNSLAQGTSDSLLRVSPISSGSMLVMNASDLGNSGMPGQLVDLPGSISIVSSSVSDFGKGNQLSNAEHKRYSPSPTPAHGNTPIPVPSSHMHAHTHLHFPHPNPKAPITTPQVGGEGLAAAATVAPLLQPVVSLCRLSTSTMQPLTVRVKPETKTVTSVTSVSHSSHYQPHYHHQQPVQTVTSQTSETGPVVKDFIPVTGSPEPPVYHKPPLPHHINPFTFTTRAEKISSLNGDSTEYSFSYTKDLGSDSSVVHKLKNPHSLDKSVSEVSGLRQQNGRDDIPRLIQGSLLSATCQSIESKGKCVNGRTTLNHSDTSQSNQNMPNPFNMRLQNLSNFPLATNIYRSAYRSHSVAVQRAKAGSITSAAKSLDLLRQNIQKSINKELDQVVQRYVEKFFHPAAANIRLNNGSNAVSEEHIHAVCKQIFEEAKKMYTSEARRSATPIVDVPDHVSEPISITDKRISPLLKKHKVSDSESEKGSDSGIPKKIPKRKGRPPLHASGRSTPLKLIRSDQVKREGPKWDPERIKSDTLFVMGARANKALGLGNTRGRLYIRHPDIFKYSGDQDDKVWLHEQKLMPATGGKAYMLLVEDIIDLSKTEEYRESPTLMMHECRGFCIPEWMLVKVKEQMQALRSDRGKRSRSHSPGPLSERPDPPRSLPFSTLYDTASNNDGDSNKNSLQPSPTDTEEMEFLSAADNDDTQPSDISPFNVASGLDDAASPSSCHLDPVEEEPQVSSTFT</sequence>
<dbReference type="InterPro" id="IPR049121">
    <property type="entry name" value="TdIF1_C"/>
</dbReference>
<proteinExistence type="predicted"/>
<comment type="subcellular location">
    <subcellularLocation>
        <location evidence="1">Nucleus</location>
    </subcellularLocation>
</comment>
<feature type="compositionally biased region" description="Polar residues" evidence="4">
    <location>
        <begin position="295"/>
        <end position="311"/>
    </location>
</feature>
<name>A0A2T7PDY3_POMCA</name>
<feature type="compositionally biased region" description="Polar residues" evidence="4">
    <location>
        <begin position="125"/>
        <end position="135"/>
    </location>
</feature>
<feature type="region of interest" description="Disordered" evidence="4">
    <location>
        <begin position="202"/>
        <end position="233"/>
    </location>
</feature>
<comment type="caution">
    <text evidence="7">The sequence shown here is derived from an EMBL/GenBank/DDBJ whole genome shotgun (WGS) entry which is preliminary data.</text>
</comment>
<feature type="domain" description="DNTTIP1 dimerisation" evidence="5">
    <location>
        <begin position="901"/>
        <end position="968"/>
    </location>
</feature>
<organism evidence="7 8">
    <name type="scientific">Pomacea canaliculata</name>
    <name type="common">Golden apple snail</name>
    <dbReference type="NCBI Taxonomy" id="400727"/>
    <lineage>
        <taxon>Eukaryota</taxon>
        <taxon>Metazoa</taxon>
        <taxon>Spiralia</taxon>
        <taxon>Lophotrochozoa</taxon>
        <taxon>Mollusca</taxon>
        <taxon>Gastropoda</taxon>
        <taxon>Caenogastropoda</taxon>
        <taxon>Architaenioglossa</taxon>
        <taxon>Ampullarioidea</taxon>
        <taxon>Ampullariidae</taxon>
        <taxon>Pomacea</taxon>
    </lineage>
</organism>
<evidence type="ECO:0000313" key="7">
    <source>
        <dbReference type="EMBL" id="PVD31626.1"/>
    </source>
</evidence>
<dbReference type="InterPro" id="IPR026064">
    <property type="entry name" value="TdIF1"/>
</dbReference>
<feature type="compositionally biased region" description="Polar residues" evidence="4">
    <location>
        <begin position="421"/>
        <end position="432"/>
    </location>
</feature>